<dbReference type="AlphaFoldDB" id="A0A937CNI9"/>
<gene>
    <name evidence="2" type="ORF">JJB09_26455</name>
</gene>
<protein>
    <submittedName>
        <fullName evidence="2">Uncharacterized protein</fullName>
    </submittedName>
</protein>
<dbReference type="EMBL" id="JAEQNC010000033">
    <property type="protein sequence ID" value="MBL0375545.1"/>
    <property type="molecule type" value="Genomic_DNA"/>
</dbReference>
<organism evidence="2 3">
    <name type="scientific">Rhizobium setariae</name>
    <dbReference type="NCBI Taxonomy" id="2801340"/>
    <lineage>
        <taxon>Bacteria</taxon>
        <taxon>Pseudomonadati</taxon>
        <taxon>Pseudomonadota</taxon>
        <taxon>Alphaproteobacteria</taxon>
        <taxon>Hyphomicrobiales</taxon>
        <taxon>Rhizobiaceae</taxon>
        <taxon>Rhizobium/Agrobacterium group</taxon>
        <taxon>Rhizobium</taxon>
    </lineage>
</organism>
<evidence type="ECO:0000313" key="3">
    <source>
        <dbReference type="Proteomes" id="UP000633219"/>
    </source>
</evidence>
<proteinExistence type="predicted"/>
<keyword evidence="1" id="KW-1133">Transmembrane helix</keyword>
<name>A0A937CNI9_9HYPH</name>
<comment type="caution">
    <text evidence="2">The sequence shown here is derived from an EMBL/GenBank/DDBJ whole genome shotgun (WGS) entry which is preliminary data.</text>
</comment>
<keyword evidence="1" id="KW-0812">Transmembrane</keyword>
<reference evidence="2" key="1">
    <citation type="submission" date="2021-01" db="EMBL/GenBank/DDBJ databases">
        <title>Rhizobium sp. strain KVB221 16S ribosomal RNA gene Genome sequencing and assembly.</title>
        <authorList>
            <person name="Kang M."/>
        </authorList>
    </citation>
    <scope>NUCLEOTIDE SEQUENCE</scope>
    <source>
        <strain evidence="2">KVB221</strain>
    </source>
</reference>
<evidence type="ECO:0000313" key="2">
    <source>
        <dbReference type="EMBL" id="MBL0375545.1"/>
    </source>
</evidence>
<feature type="transmembrane region" description="Helical" evidence="1">
    <location>
        <begin position="37"/>
        <end position="56"/>
    </location>
</feature>
<evidence type="ECO:0000256" key="1">
    <source>
        <dbReference type="SAM" id="Phobius"/>
    </source>
</evidence>
<keyword evidence="3" id="KW-1185">Reference proteome</keyword>
<accession>A0A937CNI9</accession>
<sequence length="63" mass="6671">MNPAFLRIAFRYGAGALAGYSLLPKEITDMLANDPELVGVAAVVVAASVEGFYAIAKLLGWRT</sequence>
<keyword evidence="1" id="KW-0472">Membrane</keyword>
<dbReference type="Proteomes" id="UP000633219">
    <property type="component" value="Unassembled WGS sequence"/>
</dbReference>